<proteinExistence type="predicted"/>
<organism evidence="1 2">
    <name type="scientific">Leucogyrophana mollusca</name>
    <dbReference type="NCBI Taxonomy" id="85980"/>
    <lineage>
        <taxon>Eukaryota</taxon>
        <taxon>Fungi</taxon>
        <taxon>Dikarya</taxon>
        <taxon>Basidiomycota</taxon>
        <taxon>Agaricomycotina</taxon>
        <taxon>Agaricomycetes</taxon>
        <taxon>Agaricomycetidae</taxon>
        <taxon>Boletales</taxon>
        <taxon>Boletales incertae sedis</taxon>
        <taxon>Leucogyrophana</taxon>
    </lineage>
</organism>
<name>A0ACB8BVW3_9AGAM</name>
<comment type="caution">
    <text evidence="1">The sequence shown here is derived from an EMBL/GenBank/DDBJ whole genome shotgun (WGS) entry which is preliminary data.</text>
</comment>
<dbReference type="EMBL" id="MU266339">
    <property type="protein sequence ID" value="KAH7929617.1"/>
    <property type="molecule type" value="Genomic_DNA"/>
</dbReference>
<keyword evidence="2" id="KW-1185">Reference proteome</keyword>
<protein>
    <submittedName>
        <fullName evidence="1">Uncharacterized protein</fullName>
    </submittedName>
</protein>
<evidence type="ECO:0000313" key="1">
    <source>
        <dbReference type="EMBL" id="KAH7929617.1"/>
    </source>
</evidence>
<gene>
    <name evidence="1" type="ORF">BV22DRAFT_113595</name>
</gene>
<evidence type="ECO:0000313" key="2">
    <source>
        <dbReference type="Proteomes" id="UP000790709"/>
    </source>
</evidence>
<dbReference type="Proteomes" id="UP000790709">
    <property type="component" value="Unassembled WGS sequence"/>
</dbReference>
<accession>A0ACB8BVW3</accession>
<reference evidence="1" key="1">
    <citation type="journal article" date="2021" name="New Phytol.">
        <title>Evolutionary innovations through gain and loss of genes in the ectomycorrhizal Boletales.</title>
        <authorList>
            <person name="Wu G."/>
            <person name="Miyauchi S."/>
            <person name="Morin E."/>
            <person name="Kuo A."/>
            <person name="Drula E."/>
            <person name="Varga T."/>
            <person name="Kohler A."/>
            <person name="Feng B."/>
            <person name="Cao Y."/>
            <person name="Lipzen A."/>
            <person name="Daum C."/>
            <person name="Hundley H."/>
            <person name="Pangilinan J."/>
            <person name="Johnson J."/>
            <person name="Barry K."/>
            <person name="LaButti K."/>
            <person name="Ng V."/>
            <person name="Ahrendt S."/>
            <person name="Min B."/>
            <person name="Choi I.G."/>
            <person name="Park H."/>
            <person name="Plett J.M."/>
            <person name="Magnuson J."/>
            <person name="Spatafora J.W."/>
            <person name="Nagy L.G."/>
            <person name="Henrissat B."/>
            <person name="Grigoriev I.V."/>
            <person name="Yang Z.L."/>
            <person name="Xu J."/>
            <person name="Martin F.M."/>
        </authorList>
    </citation>
    <scope>NUCLEOTIDE SEQUENCE</scope>
    <source>
        <strain evidence="1">KUC20120723A-06</strain>
    </source>
</reference>
<sequence length="153" mass="17046">MICSLTCWGPDLLGHADITRLHEIAICLIGVSVGFCGIDNPLTCGRYCAKSRLDSRKIQSQYLLFAGQDHRALDQISCGCHTARRARVLEGSRGSWMVPTARSGGSARMRPMIYGASTVLLYACFHFDLWPRYRLQTVLSIVRRYNGTRASTC</sequence>